<proteinExistence type="predicted"/>
<evidence type="ECO:0000313" key="2">
    <source>
        <dbReference type="Proteomes" id="UP000258997"/>
    </source>
</evidence>
<name>A0A385EBM4_9CAUD</name>
<dbReference type="EMBL" id="MH588544">
    <property type="protein sequence ID" value="AXQ68385.1"/>
    <property type="molecule type" value="Genomic_DNA"/>
</dbReference>
<accession>A0A385EBM4</accession>
<evidence type="ECO:0000313" key="1">
    <source>
        <dbReference type="EMBL" id="AXQ68385.1"/>
    </source>
</evidence>
<reference evidence="1 2" key="1">
    <citation type="submission" date="2018-07" db="EMBL/GenBank/DDBJ databases">
        <title>Giant CbK-like Caulobacter bacteriophages have genetically divergent genomes.</title>
        <authorList>
            <person name="Wilson K.M."/>
            <person name="Ely B."/>
        </authorList>
    </citation>
    <scope>NUCLEOTIDE SEQUENCE [LARGE SCALE GENOMIC DNA]</scope>
</reference>
<dbReference type="Proteomes" id="UP000258997">
    <property type="component" value="Segment"/>
</dbReference>
<keyword evidence="2" id="KW-1185">Reference proteome</keyword>
<organism evidence="1 2">
    <name type="scientific">Caulobacter phage CcrBL10</name>
    <dbReference type="NCBI Taxonomy" id="2283269"/>
    <lineage>
        <taxon>Viruses</taxon>
        <taxon>Duplodnaviria</taxon>
        <taxon>Heunggongvirae</taxon>
        <taxon>Uroviricota</taxon>
        <taxon>Caudoviricetes</taxon>
        <taxon>Jeanschmidtviridae</taxon>
        <taxon>Poindextervirus</taxon>
        <taxon>Poindextervirus BL10</taxon>
    </lineage>
</organism>
<sequence>MIKRPYTRPITYSLVRMINLLDTIETDTDNDIEAIQRLESVAYFHGRDGDGKEIPSPTDKEWKIIQYVVNGDCYGHRSLATIRKMVDDHLNDPEVRWALQPGDRVVVVTNNPPHAESASIALVSHCEHRERVVKNLASGGVRIIEPHDVVFLVGPMGTFEVKTTEVVPLVEDDPTGYVLRAYMGLWKMQDLLADTPYFKELKADVDQIKSELAAAVGATAFQLAHLRD</sequence>
<gene>
    <name evidence="1" type="ORF">CcrBL10_gp181c</name>
</gene>
<protein>
    <submittedName>
        <fullName evidence="1">Uncharacterized protein</fullName>
    </submittedName>
</protein>